<feature type="region of interest" description="Disordered" evidence="1">
    <location>
        <begin position="47"/>
        <end position="96"/>
    </location>
</feature>
<evidence type="ECO:0000256" key="2">
    <source>
        <dbReference type="SAM" id="SignalP"/>
    </source>
</evidence>
<organism evidence="3">
    <name type="scientific">Oryza glumipatula</name>
    <dbReference type="NCBI Taxonomy" id="40148"/>
    <lineage>
        <taxon>Eukaryota</taxon>
        <taxon>Viridiplantae</taxon>
        <taxon>Streptophyta</taxon>
        <taxon>Embryophyta</taxon>
        <taxon>Tracheophyta</taxon>
        <taxon>Spermatophyta</taxon>
        <taxon>Magnoliopsida</taxon>
        <taxon>Liliopsida</taxon>
        <taxon>Poales</taxon>
        <taxon>Poaceae</taxon>
        <taxon>BOP clade</taxon>
        <taxon>Oryzoideae</taxon>
        <taxon>Oryzeae</taxon>
        <taxon>Oryzinae</taxon>
        <taxon>Oryza</taxon>
    </lineage>
</organism>
<feature type="chain" id="PRO_5002351121" description="Secreted protein" evidence="2">
    <location>
        <begin position="20"/>
        <end position="113"/>
    </location>
</feature>
<evidence type="ECO:0000313" key="3">
    <source>
        <dbReference type="EnsemblPlants" id="OGLUM01G39800.1"/>
    </source>
</evidence>
<dbReference type="Proteomes" id="UP000026961">
    <property type="component" value="Chromosome 1"/>
</dbReference>
<proteinExistence type="predicted"/>
<sequence>MDAFFLLVLLLCTPKLSQATTVTWQLPNLPLGVPVLENRASKQWHIDRRAREDKKRARREGDLGMKRAGRNRAAKPRLSNAPRPRFSTPPRLDSAEERVTKFGHTRSRFVGQR</sequence>
<protein>
    <recommendedName>
        <fullName evidence="5">Secreted protein</fullName>
    </recommendedName>
</protein>
<evidence type="ECO:0000313" key="4">
    <source>
        <dbReference type="Proteomes" id="UP000026961"/>
    </source>
</evidence>
<dbReference type="HOGENOM" id="CLU_2137577_0_0_1"/>
<dbReference type="AlphaFoldDB" id="A0A0D9YGS6"/>
<feature type="signal peptide" evidence="2">
    <location>
        <begin position="1"/>
        <end position="19"/>
    </location>
</feature>
<dbReference type="Gramene" id="OGLUM01G39800.1">
    <property type="protein sequence ID" value="OGLUM01G39800.1"/>
    <property type="gene ID" value="OGLUM01G39800"/>
</dbReference>
<name>A0A0D9YGS6_9ORYZ</name>
<reference evidence="3" key="3">
    <citation type="submission" date="2018-05" db="EMBL/GenBank/DDBJ databases">
        <title>OgluRS3 (Oryza glumaepatula Reference Sequence Version 3).</title>
        <authorList>
            <person name="Zhang J."/>
            <person name="Kudrna D."/>
            <person name="Lee S."/>
            <person name="Talag J."/>
            <person name="Welchert J."/>
            <person name="Wing R.A."/>
        </authorList>
    </citation>
    <scope>NUCLEOTIDE SEQUENCE [LARGE SCALE GENOMIC DNA]</scope>
</reference>
<keyword evidence="4" id="KW-1185">Reference proteome</keyword>
<reference evidence="3" key="2">
    <citation type="submission" date="2015-04" db="UniProtKB">
        <authorList>
            <consortium name="EnsemblPlants"/>
        </authorList>
    </citation>
    <scope>IDENTIFICATION</scope>
</reference>
<evidence type="ECO:0000256" key="1">
    <source>
        <dbReference type="SAM" id="MobiDB-lite"/>
    </source>
</evidence>
<feature type="compositionally biased region" description="Basic and acidic residues" evidence="1">
    <location>
        <begin position="47"/>
        <end position="65"/>
    </location>
</feature>
<accession>A0A0D9YGS6</accession>
<dbReference type="EnsemblPlants" id="OGLUM01G39800.1">
    <property type="protein sequence ID" value="OGLUM01G39800.1"/>
    <property type="gene ID" value="OGLUM01G39800"/>
</dbReference>
<evidence type="ECO:0008006" key="5">
    <source>
        <dbReference type="Google" id="ProtNLM"/>
    </source>
</evidence>
<reference evidence="3" key="1">
    <citation type="submission" date="2013-08" db="EMBL/GenBank/DDBJ databases">
        <title>Oryza genome evolution.</title>
        <authorList>
            <person name="Wing R.A."/>
            <person name="Panaud O."/>
            <person name="Oliveira A.C."/>
        </authorList>
    </citation>
    <scope>NUCLEOTIDE SEQUENCE</scope>
</reference>
<keyword evidence="2" id="KW-0732">Signal</keyword>